<comment type="similarity">
    <text evidence="2">Belongs to the GtrA family.</text>
</comment>
<keyword evidence="3 6" id="KW-0812">Transmembrane</keyword>
<dbReference type="InterPro" id="IPR051401">
    <property type="entry name" value="GtrA_CellWall_Glycosyl"/>
</dbReference>
<evidence type="ECO:0000259" key="7">
    <source>
        <dbReference type="Pfam" id="PF04138"/>
    </source>
</evidence>
<keyword evidence="9" id="KW-1185">Reference proteome</keyword>
<dbReference type="AlphaFoldDB" id="A0A1H0M301"/>
<feature type="transmembrane region" description="Helical" evidence="6">
    <location>
        <begin position="111"/>
        <end position="131"/>
    </location>
</feature>
<feature type="domain" description="GtrA/DPMS transmembrane" evidence="7">
    <location>
        <begin position="12"/>
        <end position="131"/>
    </location>
</feature>
<evidence type="ECO:0000256" key="4">
    <source>
        <dbReference type="ARBA" id="ARBA00022989"/>
    </source>
</evidence>
<dbReference type="OrthoDB" id="5190297at2"/>
<evidence type="ECO:0000256" key="2">
    <source>
        <dbReference type="ARBA" id="ARBA00009399"/>
    </source>
</evidence>
<keyword evidence="5 6" id="KW-0472">Membrane</keyword>
<proteinExistence type="inferred from homology"/>
<sequence>MLHVLRTSPVLRFAVVGVAMSALHLAVFHLLAGRVVAELANVVAFLVVTQVNFAVSDRWTWASRRVAGRPLRAQLARLLAFNATAASGFALNALAFSVAFRLLGLGATPSALVGIVAGSGATFLLSSRLVFRRSPAIP</sequence>
<dbReference type="Proteomes" id="UP000199088">
    <property type="component" value="Unassembled WGS sequence"/>
</dbReference>
<dbReference type="Pfam" id="PF04138">
    <property type="entry name" value="GtrA_DPMS_TM"/>
    <property type="match status" value="1"/>
</dbReference>
<evidence type="ECO:0000313" key="8">
    <source>
        <dbReference type="EMBL" id="SDO74744.1"/>
    </source>
</evidence>
<protein>
    <submittedName>
        <fullName evidence="8">Putative flippase GtrA (Transmembrane translocase of bactoprenol-linked glucose)</fullName>
    </submittedName>
</protein>
<dbReference type="InterPro" id="IPR007267">
    <property type="entry name" value="GtrA_DPMS_TM"/>
</dbReference>
<dbReference type="EMBL" id="FNIR01000007">
    <property type="protein sequence ID" value="SDO74744.1"/>
    <property type="molecule type" value="Genomic_DNA"/>
</dbReference>
<dbReference type="RefSeq" id="WP_091245387.1">
    <property type="nucleotide sequence ID" value="NZ_FNIR01000007.1"/>
</dbReference>
<evidence type="ECO:0000256" key="5">
    <source>
        <dbReference type="ARBA" id="ARBA00023136"/>
    </source>
</evidence>
<gene>
    <name evidence="8" type="ORF">SAMN05660199_02507</name>
</gene>
<accession>A0A1H0M301</accession>
<feature type="transmembrane region" description="Helical" evidence="6">
    <location>
        <begin position="75"/>
        <end position="99"/>
    </location>
</feature>
<dbReference type="STRING" id="1052260.SAMN05660199_02507"/>
<dbReference type="PANTHER" id="PTHR38459:SF1">
    <property type="entry name" value="PROPHAGE BACTOPRENOL-LINKED GLUCOSE TRANSLOCASE HOMOLOG"/>
    <property type="match status" value="1"/>
</dbReference>
<feature type="transmembrane region" description="Helical" evidence="6">
    <location>
        <begin position="12"/>
        <end position="32"/>
    </location>
</feature>
<dbReference type="GO" id="GO:0005886">
    <property type="term" value="C:plasma membrane"/>
    <property type="evidence" value="ECO:0007669"/>
    <property type="project" value="TreeGrafter"/>
</dbReference>
<evidence type="ECO:0000256" key="3">
    <source>
        <dbReference type="ARBA" id="ARBA00022692"/>
    </source>
</evidence>
<dbReference type="GO" id="GO:0000271">
    <property type="term" value="P:polysaccharide biosynthetic process"/>
    <property type="evidence" value="ECO:0007669"/>
    <property type="project" value="InterPro"/>
</dbReference>
<reference evidence="9" key="1">
    <citation type="submission" date="2016-10" db="EMBL/GenBank/DDBJ databases">
        <authorList>
            <person name="Varghese N."/>
            <person name="Submissions S."/>
        </authorList>
    </citation>
    <scope>NUCLEOTIDE SEQUENCE [LARGE SCALE GENOMIC DNA]</scope>
    <source>
        <strain evidence="9">DSM 45843</strain>
    </source>
</reference>
<evidence type="ECO:0000256" key="6">
    <source>
        <dbReference type="SAM" id="Phobius"/>
    </source>
</evidence>
<organism evidence="8 9">
    <name type="scientific">Klenkia soli</name>
    <dbReference type="NCBI Taxonomy" id="1052260"/>
    <lineage>
        <taxon>Bacteria</taxon>
        <taxon>Bacillati</taxon>
        <taxon>Actinomycetota</taxon>
        <taxon>Actinomycetes</taxon>
        <taxon>Geodermatophilales</taxon>
        <taxon>Geodermatophilaceae</taxon>
        <taxon>Klenkia</taxon>
    </lineage>
</organism>
<keyword evidence="4 6" id="KW-1133">Transmembrane helix</keyword>
<comment type="subcellular location">
    <subcellularLocation>
        <location evidence="1">Membrane</location>
        <topology evidence="1">Multi-pass membrane protein</topology>
    </subcellularLocation>
</comment>
<dbReference type="PANTHER" id="PTHR38459">
    <property type="entry name" value="PROPHAGE BACTOPRENOL-LINKED GLUCOSE TRANSLOCASE HOMOLOG"/>
    <property type="match status" value="1"/>
</dbReference>
<evidence type="ECO:0000313" key="9">
    <source>
        <dbReference type="Proteomes" id="UP000199088"/>
    </source>
</evidence>
<evidence type="ECO:0000256" key="1">
    <source>
        <dbReference type="ARBA" id="ARBA00004141"/>
    </source>
</evidence>
<name>A0A1H0M301_9ACTN</name>